<dbReference type="InterPro" id="IPR019243">
    <property type="entry name" value="DUF2202"/>
</dbReference>
<evidence type="ECO:0000313" key="3">
    <source>
        <dbReference type="Proteomes" id="UP000612329"/>
    </source>
</evidence>
<gene>
    <name evidence="2" type="ORF">GCM10007962_00560</name>
</gene>
<dbReference type="InterPro" id="IPR012347">
    <property type="entry name" value="Ferritin-like"/>
</dbReference>
<protein>
    <recommendedName>
        <fullName evidence="1">DUF2202 domain-containing protein</fullName>
    </recommendedName>
</protein>
<dbReference type="InterPro" id="IPR009078">
    <property type="entry name" value="Ferritin-like_SF"/>
</dbReference>
<evidence type="ECO:0000259" key="1">
    <source>
        <dbReference type="Pfam" id="PF09968"/>
    </source>
</evidence>
<dbReference type="EMBL" id="BMNR01000001">
    <property type="protein sequence ID" value="GGK10288.1"/>
    <property type="molecule type" value="Genomic_DNA"/>
</dbReference>
<dbReference type="Proteomes" id="UP000612329">
    <property type="component" value="Unassembled WGS sequence"/>
</dbReference>
<dbReference type="CDD" id="cd01048">
    <property type="entry name" value="Ferritin_like_AB2"/>
    <property type="match status" value="1"/>
</dbReference>
<sequence length="235" mass="27541">MVIVSTKGNMVVAIFNGAKLNLLTKKSDIIQYEFQLFHAQSNRGYLPLKTIELHLLNKKQLNRKVMNIFTFRTTVIFSLVLSIKIFSQDNMPSNQEVADMKYMLEEEKMARDVYEFLDSTWNLRVFNNIKQSEQHHMDMMEYLLNSNKISYQLSDEQGVFYNKDLQKLYNDLIEKGSKSRQDALEVGKLIEVTDIEDLEKALKNTSNTEIKDVYSKLIFASNNHLRAFNRNLSRF</sequence>
<keyword evidence="3" id="KW-1185">Reference proteome</keyword>
<reference evidence="2" key="1">
    <citation type="journal article" date="2014" name="Int. J. Syst. Evol. Microbiol.">
        <title>Complete genome sequence of Corynebacterium casei LMG S-19264T (=DSM 44701T), isolated from a smear-ripened cheese.</title>
        <authorList>
            <consortium name="US DOE Joint Genome Institute (JGI-PGF)"/>
            <person name="Walter F."/>
            <person name="Albersmeier A."/>
            <person name="Kalinowski J."/>
            <person name="Ruckert C."/>
        </authorList>
    </citation>
    <scope>NUCLEOTIDE SEQUENCE</scope>
    <source>
        <strain evidence="2">JCM 12862</strain>
    </source>
</reference>
<proteinExistence type="predicted"/>
<evidence type="ECO:0000313" key="2">
    <source>
        <dbReference type="EMBL" id="GGK10288.1"/>
    </source>
</evidence>
<dbReference type="Pfam" id="PF09968">
    <property type="entry name" value="DUF2202"/>
    <property type="match status" value="1"/>
</dbReference>
<reference evidence="2" key="2">
    <citation type="submission" date="2020-09" db="EMBL/GenBank/DDBJ databases">
        <authorList>
            <person name="Sun Q."/>
            <person name="Ohkuma M."/>
        </authorList>
    </citation>
    <scope>NUCLEOTIDE SEQUENCE</scope>
    <source>
        <strain evidence="2">JCM 12862</strain>
    </source>
</reference>
<accession>A0A8J3BKG5</accession>
<dbReference type="AlphaFoldDB" id="A0A8J3BKG5"/>
<dbReference type="SUPFAM" id="SSF47240">
    <property type="entry name" value="Ferritin-like"/>
    <property type="match status" value="1"/>
</dbReference>
<organism evidence="2 3">
    <name type="scientific">Yeosuana aromativorans</name>
    <dbReference type="NCBI Taxonomy" id="288019"/>
    <lineage>
        <taxon>Bacteria</taxon>
        <taxon>Pseudomonadati</taxon>
        <taxon>Bacteroidota</taxon>
        <taxon>Flavobacteriia</taxon>
        <taxon>Flavobacteriales</taxon>
        <taxon>Flavobacteriaceae</taxon>
        <taxon>Yeosuana</taxon>
    </lineage>
</organism>
<name>A0A8J3BKG5_9FLAO</name>
<feature type="domain" description="DUF2202" evidence="1">
    <location>
        <begin position="99"/>
        <end position="232"/>
    </location>
</feature>
<comment type="caution">
    <text evidence="2">The sequence shown here is derived from an EMBL/GenBank/DDBJ whole genome shotgun (WGS) entry which is preliminary data.</text>
</comment>
<dbReference type="Gene3D" id="1.20.1260.10">
    <property type="match status" value="1"/>
</dbReference>